<keyword evidence="3" id="KW-1185">Reference proteome</keyword>
<proteinExistence type="predicted"/>
<evidence type="ECO:0000256" key="1">
    <source>
        <dbReference type="SAM" id="SignalP"/>
    </source>
</evidence>
<dbReference type="Proteomes" id="UP000179179">
    <property type="component" value="Unassembled WGS sequence"/>
</dbReference>
<dbReference type="OrthoDB" id="4438114at2759"/>
<comment type="caution">
    <text evidence="2">The sequence shown here is derived from an EMBL/GenBank/DDBJ whole genome shotgun (WGS) entry which is preliminary data.</text>
</comment>
<reference evidence="2 3" key="1">
    <citation type="journal article" date="2016" name="Genome Biol. Evol.">
        <title>Draft genome sequence of an aflatoxigenic Aspergillus species, A. bombycis.</title>
        <authorList>
            <person name="Moore G.G."/>
            <person name="Mack B.M."/>
            <person name="Beltz S.B."/>
            <person name="Gilbert M.K."/>
        </authorList>
    </citation>
    <scope>NUCLEOTIDE SEQUENCE [LARGE SCALE GENOMIC DNA]</scope>
    <source>
        <strain evidence="3">NRRL 26010</strain>
    </source>
</reference>
<dbReference type="GeneID" id="34443948"/>
<sequence>MRVSTLAVALCASTAMAAPTETPDLHNILQAFNASKIVQDAGPVLESLLVTGNCNIPACFQQLIPAVKSCSAAIVGGGSDIASDLQCVSSAVADLVPTQSNNCAVCVGDAISSIRSQLEHGSQSH</sequence>
<name>A0A1F8AGG5_9EURO</name>
<gene>
    <name evidence="2" type="ORF">ABOM_000558</name>
</gene>
<evidence type="ECO:0000313" key="2">
    <source>
        <dbReference type="EMBL" id="OGM50781.1"/>
    </source>
</evidence>
<accession>A0A1F8AGG5</accession>
<dbReference type="AlphaFoldDB" id="A0A1F8AGG5"/>
<dbReference type="Gene3D" id="1.10.1740.120">
    <property type="match status" value="1"/>
</dbReference>
<evidence type="ECO:0000313" key="3">
    <source>
        <dbReference type="Proteomes" id="UP000179179"/>
    </source>
</evidence>
<dbReference type="EMBL" id="LYCR01000002">
    <property type="protein sequence ID" value="OGM50781.1"/>
    <property type="molecule type" value="Genomic_DNA"/>
</dbReference>
<dbReference type="RefSeq" id="XP_022394498.1">
    <property type="nucleotide sequence ID" value="XM_022527688.1"/>
</dbReference>
<keyword evidence="1" id="KW-0732">Signal</keyword>
<feature type="chain" id="PRO_5009534908" description="Fungal calcium binding protein domain-containing protein" evidence="1">
    <location>
        <begin position="18"/>
        <end position="125"/>
    </location>
</feature>
<organism evidence="2 3">
    <name type="scientific">Aspergillus bombycis</name>
    <dbReference type="NCBI Taxonomy" id="109264"/>
    <lineage>
        <taxon>Eukaryota</taxon>
        <taxon>Fungi</taxon>
        <taxon>Dikarya</taxon>
        <taxon>Ascomycota</taxon>
        <taxon>Pezizomycotina</taxon>
        <taxon>Eurotiomycetes</taxon>
        <taxon>Eurotiomycetidae</taxon>
        <taxon>Eurotiales</taxon>
        <taxon>Aspergillaceae</taxon>
        <taxon>Aspergillus</taxon>
    </lineage>
</organism>
<feature type="signal peptide" evidence="1">
    <location>
        <begin position="1"/>
        <end position="17"/>
    </location>
</feature>
<protein>
    <recommendedName>
        <fullName evidence="4">Fungal calcium binding protein domain-containing protein</fullName>
    </recommendedName>
</protein>
<evidence type="ECO:0008006" key="4">
    <source>
        <dbReference type="Google" id="ProtNLM"/>
    </source>
</evidence>